<dbReference type="AlphaFoldDB" id="A0A060PYX7"/>
<dbReference type="CDD" id="cd00635">
    <property type="entry name" value="PLPDE_III_YBL036c_like"/>
    <property type="match status" value="1"/>
</dbReference>
<feature type="modified residue" description="N6-(pyridoxal phosphate)lysine" evidence="2 3">
    <location>
        <position position="35"/>
    </location>
</feature>
<protein>
    <recommendedName>
        <fullName evidence="2">Pyridoxal phosphate homeostasis protein</fullName>
        <shortName evidence="2">PLP homeostasis protein</shortName>
    </recommendedName>
</protein>
<reference evidence="6 7" key="1">
    <citation type="submission" date="2013-11" db="EMBL/GenBank/DDBJ databases">
        <title>Estimation of Helicobacter pylori bacteriophage ecology using H. pylori isolates.</title>
        <authorList>
            <person name="Uchiyama J."/>
            <person name="Takemura-Uchiyama I."/>
            <person name="Ujihara T."/>
            <person name="Matsuzaki S."/>
        </authorList>
    </citation>
    <scope>NUCLEOTIDE SEQUENCE [LARGE SCALE GENOMIC DNA]</scope>
    <source>
        <strain evidence="6 7">NY40</strain>
    </source>
</reference>
<dbReference type="Pfam" id="PF01168">
    <property type="entry name" value="Ala_racemase_N"/>
    <property type="match status" value="1"/>
</dbReference>
<evidence type="ECO:0000259" key="5">
    <source>
        <dbReference type="Pfam" id="PF01168"/>
    </source>
</evidence>
<evidence type="ECO:0000256" key="2">
    <source>
        <dbReference type="HAMAP-Rule" id="MF_02087"/>
    </source>
</evidence>
<feature type="domain" description="Alanine racemase N-terminal" evidence="5">
    <location>
        <begin position="19"/>
        <end position="220"/>
    </location>
</feature>
<name>A0A060PYX7_HELPX</name>
<evidence type="ECO:0000313" key="7">
    <source>
        <dbReference type="Proteomes" id="UP000031662"/>
    </source>
</evidence>
<dbReference type="PANTHER" id="PTHR10146">
    <property type="entry name" value="PROLINE SYNTHETASE CO-TRANSCRIBED BACTERIAL HOMOLOG PROTEIN"/>
    <property type="match status" value="1"/>
</dbReference>
<dbReference type="GO" id="GO:0030170">
    <property type="term" value="F:pyridoxal phosphate binding"/>
    <property type="evidence" value="ECO:0007669"/>
    <property type="project" value="UniProtKB-UniRule"/>
</dbReference>
<dbReference type="HOGENOM" id="CLU_059988_1_0_7"/>
<dbReference type="InterPro" id="IPR001608">
    <property type="entry name" value="Ala_racemase_N"/>
</dbReference>
<dbReference type="InterPro" id="IPR011078">
    <property type="entry name" value="PyrdxlP_homeostasis"/>
</dbReference>
<dbReference type="NCBIfam" id="TIGR00044">
    <property type="entry name" value="YggS family pyridoxal phosphate-dependent enzyme"/>
    <property type="match status" value="1"/>
</dbReference>
<dbReference type="RefSeq" id="WP_041049516.1">
    <property type="nucleotide sequence ID" value="NZ_AP014523.1"/>
</dbReference>
<dbReference type="PANTHER" id="PTHR10146:SF14">
    <property type="entry name" value="PYRIDOXAL PHOSPHATE HOMEOSTASIS PROTEIN"/>
    <property type="match status" value="1"/>
</dbReference>
<evidence type="ECO:0000256" key="3">
    <source>
        <dbReference type="PIRSR" id="PIRSR004848-1"/>
    </source>
</evidence>
<accession>A0A060PYX7</accession>
<dbReference type="SUPFAM" id="SSF51419">
    <property type="entry name" value="PLP-binding barrel"/>
    <property type="match status" value="1"/>
</dbReference>
<dbReference type="PROSITE" id="PS01211">
    <property type="entry name" value="UPF0001"/>
    <property type="match status" value="1"/>
</dbReference>
<comment type="function">
    <text evidence="2">Pyridoxal 5'-phosphate (PLP)-binding protein, which is involved in PLP homeostasis.</text>
</comment>
<dbReference type="EMBL" id="AP014523">
    <property type="protein sequence ID" value="BAO97057.1"/>
    <property type="molecule type" value="Genomic_DNA"/>
</dbReference>
<proteinExistence type="inferred from homology"/>
<organism evidence="6 7">
    <name type="scientific">Helicobacter pylori NY40</name>
    <dbReference type="NCBI Taxonomy" id="1426844"/>
    <lineage>
        <taxon>Bacteria</taxon>
        <taxon>Pseudomonadati</taxon>
        <taxon>Campylobacterota</taxon>
        <taxon>Epsilonproteobacteria</taxon>
        <taxon>Campylobacterales</taxon>
        <taxon>Helicobacteraceae</taxon>
        <taxon>Helicobacter</taxon>
    </lineage>
</organism>
<dbReference type="PIRSF" id="PIRSF004848">
    <property type="entry name" value="YBL036c_PLPDEIII"/>
    <property type="match status" value="1"/>
</dbReference>
<sequence>MTDYSQRIDALITKIEKARIAYSRHHIVKIVAVSKNASPEAIQHYYNCSQRAFGENKVQDLKTKMHSLEHLPLEWHMIGSLQENKINALLSLKPTLLHSLDSLKLALKIEKRCEILGVNLNALLQVNSAYEESKSGVMPEETLEIYSQISETCKRLKLKGLMCIGAHTDDEKEIEKSFITTKKLFDRLKNASVLSMGMSDDFELAIACGANLLRIGSFLFKE</sequence>
<evidence type="ECO:0000256" key="4">
    <source>
        <dbReference type="RuleBase" id="RU004514"/>
    </source>
</evidence>
<comment type="similarity">
    <text evidence="2 4">Belongs to the pyridoxal phosphate-binding protein YggS/PROSC family.</text>
</comment>
<dbReference type="InterPro" id="IPR029066">
    <property type="entry name" value="PLP-binding_barrel"/>
</dbReference>
<evidence type="ECO:0000313" key="6">
    <source>
        <dbReference type="EMBL" id="BAO97057.1"/>
    </source>
</evidence>
<dbReference type="HAMAP" id="MF_02087">
    <property type="entry name" value="PLP_homeostasis"/>
    <property type="match status" value="1"/>
</dbReference>
<comment type="cofactor">
    <cofactor evidence="3">
        <name>pyridoxal 5'-phosphate</name>
        <dbReference type="ChEBI" id="CHEBI:597326"/>
    </cofactor>
</comment>
<dbReference type="FunFam" id="3.20.20.10:FF:000018">
    <property type="entry name" value="Pyridoxal phosphate homeostasis protein"/>
    <property type="match status" value="1"/>
</dbReference>
<keyword evidence="1 2" id="KW-0663">Pyridoxal phosphate</keyword>
<dbReference type="Proteomes" id="UP000031662">
    <property type="component" value="Chromosome"/>
</dbReference>
<dbReference type="Gene3D" id="3.20.20.10">
    <property type="entry name" value="Alanine racemase"/>
    <property type="match status" value="1"/>
</dbReference>
<gene>
    <name evidence="6" type="ORF">NY40_0022</name>
</gene>
<evidence type="ECO:0000256" key="1">
    <source>
        <dbReference type="ARBA" id="ARBA00022898"/>
    </source>
</evidence>